<gene>
    <name evidence="2" type="ORF">FXB40_31955</name>
</gene>
<keyword evidence="3" id="KW-1185">Reference proteome</keyword>
<evidence type="ECO:0000313" key="3">
    <source>
        <dbReference type="Proteomes" id="UP000324758"/>
    </source>
</evidence>
<evidence type="ECO:0000256" key="1">
    <source>
        <dbReference type="SAM" id="MobiDB-lite"/>
    </source>
</evidence>
<accession>A0A5D3K963</accession>
<organism evidence="2 3">
    <name type="scientific">Bradyrhizobium rifense</name>
    <dbReference type="NCBI Taxonomy" id="515499"/>
    <lineage>
        <taxon>Bacteria</taxon>
        <taxon>Pseudomonadati</taxon>
        <taxon>Pseudomonadota</taxon>
        <taxon>Alphaproteobacteria</taxon>
        <taxon>Hyphomicrobiales</taxon>
        <taxon>Nitrobacteraceae</taxon>
        <taxon>Bradyrhizobium</taxon>
    </lineage>
</organism>
<sequence>MAKSGEKRGKAAAKKTTKKTAKKRAKAAAPTHAVHNAVFRSLASRSNQHSAAPVCYQQLASAHRASHAKVAQAQG</sequence>
<dbReference type="Proteomes" id="UP000324758">
    <property type="component" value="Unassembled WGS sequence"/>
</dbReference>
<feature type="region of interest" description="Disordered" evidence="1">
    <location>
        <begin position="1"/>
        <end position="33"/>
    </location>
</feature>
<protein>
    <submittedName>
        <fullName evidence="2">Uncharacterized protein</fullName>
    </submittedName>
</protein>
<evidence type="ECO:0000313" key="2">
    <source>
        <dbReference type="EMBL" id="TYL90707.1"/>
    </source>
</evidence>
<comment type="caution">
    <text evidence="2">The sequence shown here is derived from an EMBL/GenBank/DDBJ whole genome shotgun (WGS) entry which is preliminary data.</text>
</comment>
<name>A0A5D3K963_9BRAD</name>
<dbReference type="RefSeq" id="WP_148776071.1">
    <property type="nucleotide sequence ID" value="NZ_VSSS01000051.1"/>
</dbReference>
<reference evidence="2 3" key="1">
    <citation type="submission" date="2019-08" db="EMBL/GenBank/DDBJ databases">
        <title>Bradyrhizobium hipponensis sp. nov., a rhizobium isolated from a Lupinus angustifolius root nodule in Tunisia.</title>
        <authorList>
            <person name="Off K."/>
            <person name="Rejili M."/>
            <person name="Mars M."/>
            <person name="Brachmann A."/>
            <person name="Marin M."/>
        </authorList>
    </citation>
    <scope>NUCLEOTIDE SEQUENCE [LARGE SCALE GENOMIC DNA]</scope>
    <source>
        <strain evidence="2 3">CTAW71</strain>
    </source>
</reference>
<dbReference type="EMBL" id="VSSS01000051">
    <property type="protein sequence ID" value="TYL90707.1"/>
    <property type="molecule type" value="Genomic_DNA"/>
</dbReference>
<proteinExistence type="predicted"/>
<dbReference type="AlphaFoldDB" id="A0A5D3K963"/>
<feature type="compositionally biased region" description="Basic residues" evidence="1">
    <location>
        <begin position="10"/>
        <end position="26"/>
    </location>
</feature>